<dbReference type="Proteomes" id="UP000838878">
    <property type="component" value="Chromosome 7"/>
</dbReference>
<evidence type="ECO:0000256" key="1">
    <source>
        <dbReference type="SAM" id="MobiDB-lite"/>
    </source>
</evidence>
<keyword evidence="3" id="KW-1185">Reference proteome</keyword>
<dbReference type="EMBL" id="OV170227">
    <property type="protein sequence ID" value="CAH0728082.1"/>
    <property type="molecule type" value="Genomic_DNA"/>
</dbReference>
<dbReference type="AlphaFoldDB" id="A0A8J9W7E0"/>
<organism evidence="2 3">
    <name type="scientific">Brenthis ino</name>
    <name type="common">lesser marbled fritillary</name>
    <dbReference type="NCBI Taxonomy" id="405034"/>
    <lineage>
        <taxon>Eukaryota</taxon>
        <taxon>Metazoa</taxon>
        <taxon>Ecdysozoa</taxon>
        <taxon>Arthropoda</taxon>
        <taxon>Hexapoda</taxon>
        <taxon>Insecta</taxon>
        <taxon>Pterygota</taxon>
        <taxon>Neoptera</taxon>
        <taxon>Endopterygota</taxon>
        <taxon>Lepidoptera</taxon>
        <taxon>Glossata</taxon>
        <taxon>Ditrysia</taxon>
        <taxon>Papilionoidea</taxon>
        <taxon>Nymphalidae</taxon>
        <taxon>Heliconiinae</taxon>
        <taxon>Argynnini</taxon>
        <taxon>Brenthis</taxon>
    </lineage>
</organism>
<reference evidence="2" key="1">
    <citation type="submission" date="2021-12" db="EMBL/GenBank/DDBJ databases">
        <authorList>
            <person name="Martin H S."/>
        </authorList>
    </citation>
    <scope>NUCLEOTIDE SEQUENCE</scope>
</reference>
<protein>
    <submittedName>
        <fullName evidence="2">Uncharacterized protein</fullName>
    </submittedName>
</protein>
<evidence type="ECO:0000313" key="2">
    <source>
        <dbReference type="EMBL" id="CAH0728082.1"/>
    </source>
</evidence>
<feature type="region of interest" description="Disordered" evidence="1">
    <location>
        <begin position="1"/>
        <end position="26"/>
    </location>
</feature>
<sequence>MPFRSVGSAPYLLPPQTTSSGPIDRDSPIILPNKIFTLGLVRNGSAHCTAPTSSSTRASTNKQTVQRIQLASLQPGPAADEADGA</sequence>
<feature type="non-terminal residue" evidence="2">
    <location>
        <position position="85"/>
    </location>
</feature>
<evidence type="ECO:0000313" key="3">
    <source>
        <dbReference type="Proteomes" id="UP000838878"/>
    </source>
</evidence>
<accession>A0A8J9W7E0</accession>
<name>A0A8J9W7E0_9NEOP</name>
<gene>
    <name evidence="2" type="ORF">BINO364_LOCUS13345</name>
</gene>
<proteinExistence type="predicted"/>